<keyword evidence="1" id="KW-0472">Membrane</keyword>
<sequence length="58" mass="6603">MGHRTPLHWPGTGLGLGLAPRRIYLADVPYGLGLPYLLLLILQTSRIVSFRYWTEVRP</sequence>
<dbReference type="EMBL" id="MU842828">
    <property type="protein sequence ID" value="KAK2032659.1"/>
    <property type="molecule type" value="Genomic_DNA"/>
</dbReference>
<organism evidence="2 3">
    <name type="scientific">Colletotrichum zoysiae</name>
    <dbReference type="NCBI Taxonomy" id="1216348"/>
    <lineage>
        <taxon>Eukaryota</taxon>
        <taxon>Fungi</taxon>
        <taxon>Dikarya</taxon>
        <taxon>Ascomycota</taxon>
        <taxon>Pezizomycotina</taxon>
        <taxon>Sordariomycetes</taxon>
        <taxon>Hypocreomycetidae</taxon>
        <taxon>Glomerellales</taxon>
        <taxon>Glomerellaceae</taxon>
        <taxon>Colletotrichum</taxon>
        <taxon>Colletotrichum graminicola species complex</taxon>
    </lineage>
</organism>
<keyword evidence="1" id="KW-0812">Transmembrane</keyword>
<keyword evidence="1" id="KW-1133">Transmembrane helix</keyword>
<reference evidence="2" key="1">
    <citation type="submission" date="2021-06" db="EMBL/GenBank/DDBJ databases">
        <title>Comparative genomics, transcriptomics and evolutionary studies reveal genomic signatures of adaptation to plant cell wall in hemibiotrophic fungi.</title>
        <authorList>
            <consortium name="DOE Joint Genome Institute"/>
            <person name="Baroncelli R."/>
            <person name="Diaz J.F."/>
            <person name="Benocci T."/>
            <person name="Peng M."/>
            <person name="Battaglia E."/>
            <person name="Haridas S."/>
            <person name="Andreopoulos W."/>
            <person name="Labutti K."/>
            <person name="Pangilinan J."/>
            <person name="Floch G.L."/>
            <person name="Makela M.R."/>
            <person name="Henrissat B."/>
            <person name="Grigoriev I.V."/>
            <person name="Crouch J.A."/>
            <person name="De Vries R.P."/>
            <person name="Sukno S.A."/>
            <person name="Thon M.R."/>
        </authorList>
    </citation>
    <scope>NUCLEOTIDE SEQUENCE</scope>
    <source>
        <strain evidence="2">MAFF235873</strain>
    </source>
</reference>
<keyword evidence="3" id="KW-1185">Reference proteome</keyword>
<evidence type="ECO:0000256" key="1">
    <source>
        <dbReference type="SAM" id="Phobius"/>
    </source>
</evidence>
<proteinExistence type="predicted"/>
<accession>A0AAD9HRN4</accession>
<protein>
    <submittedName>
        <fullName evidence="2">Uncharacterized protein</fullName>
    </submittedName>
</protein>
<feature type="transmembrane region" description="Helical" evidence="1">
    <location>
        <begin position="23"/>
        <end position="42"/>
    </location>
</feature>
<comment type="caution">
    <text evidence="2">The sequence shown here is derived from an EMBL/GenBank/DDBJ whole genome shotgun (WGS) entry which is preliminary data.</text>
</comment>
<evidence type="ECO:0000313" key="3">
    <source>
        <dbReference type="Proteomes" id="UP001232148"/>
    </source>
</evidence>
<dbReference type="AlphaFoldDB" id="A0AAD9HRN4"/>
<dbReference type="Proteomes" id="UP001232148">
    <property type="component" value="Unassembled WGS sequence"/>
</dbReference>
<evidence type="ECO:0000313" key="2">
    <source>
        <dbReference type="EMBL" id="KAK2032659.1"/>
    </source>
</evidence>
<name>A0AAD9HRN4_9PEZI</name>
<gene>
    <name evidence="2" type="ORF">LX32DRAFT_635970</name>
</gene>